<evidence type="ECO:0000256" key="4">
    <source>
        <dbReference type="ARBA" id="ARBA00022771"/>
    </source>
</evidence>
<dbReference type="Pfam" id="PF00096">
    <property type="entry name" value="zf-C2H2"/>
    <property type="match status" value="2"/>
</dbReference>
<dbReference type="FunFam" id="3.30.160.60:FF:000446">
    <property type="entry name" value="Zinc finger protein"/>
    <property type="match status" value="1"/>
</dbReference>
<evidence type="ECO:0000256" key="8">
    <source>
        <dbReference type="SAM" id="MobiDB-lite"/>
    </source>
</evidence>
<dbReference type="Gene3D" id="3.30.160.60">
    <property type="entry name" value="Classic Zinc Finger"/>
    <property type="match status" value="2"/>
</dbReference>
<sequence length="341" mass="37241">MTPPALTMTPPASYALDTNRSFPNGDDISITPATPPSNEECEIERDDAGFHTPVSDYGSGYSPSSYTSHDSLYPVSLFYDNRPPPCSPLTPHSPLSPFSHSFERLSLDPLVGNQYAPSNVDNPLSPILPHLPGLDLPHLPGLDFHKQKEPSSVDPFDGFPMLPSPYGTESLLLGAAPGRLPAADGLMSPRYTHSNLVSHQLMPPPRRHSFNASTREIYFATGRRNASDEASSSTPPTPAASFSVETTPDLPPVRPHVASPANLKASSRRRKKIPRFKCELCGSTFTARHNLQNHENSHAGVRPFVCEWCREAFTTKGVLKRHQKTCKACPGKSLPPPFRFG</sequence>
<feature type="domain" description="C2H2-type" evidence="9">
    <location>
        <begin position="304"/>
        <end position="325"/>
    </location>
</feature>
<dbReference type="Proteomes" id="UP001219525">
    <property type="component" value="Unassembled WGS sequence"/>
</dbReference>
<evidence type="ECO:0000256" key="1">
    <source>
        <dbReference type="ARBA" id="ARBA00004123"/>
    </source>
</evidence>
<name>A0AAD6YS17_9AGAR</name>
<keyword evidence="11" id="KW-1185">Reference proteome</keyword>
<dbReference type="PANTHER" id="PTHR16515:SF49">
    <property type="entry name" value="GASTRULA ZINC FINGER PROTEIN XLCGF49.1-LIKE-RELATED"/>
    <property type="match status" value="1"/>
</dbReference>
<dbReference type="EMBL" id="JARJCW010000003">
    <property type="protein sequence ID" value="KAJ7227481.1"/>
    <property type="molecule type" value="Genomic_DNA"/>
</dbReference>
<keyword evidence="5" id="KW-0862">Zinc</keyword>
<feature type="compositionally biased region" description="Low complexity" evidence="8">
    <location>
        <begin position="1"/>
        <end position="12"/>
    </location>
</feature>
<keyword evidence="4 7" id="KW-0863">Zinc-finger</keyword>
<keyword evidence="3" id="KW-0677">Repeat</keyword>
<dbReference type="GO" id="GO:0008270">
    <property type="term" value="F:zinc ion binding"/>
    <property type="evidence" value="ECO:0007669"/>
    <property type="project" value="UniProtKB-KW"/>
</dbReference>
<protein>
    <recommendedName>
        <fullName evidence="9">C2H2-type domain-containing protein</fullName>
    </recommendedName>
</protein>
<evidence type="ECO:0000256" key="7">
    <source>
        <dbReference type="PROSITE-ProRule" id="PRU00042"/>
    </source>
</evidence>
<gene>
    <name evidence="10" type="ORF">GGX14DRAFT_419794</name>
</gene>
<dbReference type="PROSITE" id="PS00028">
    <property type="entry name" value="ZINC_FINGER_C2H2_1"/>
    <property type="match status" value="1"/>
</dbReference>
<dbReference type="GO" id="GO:0005634">
    <property type="term" value="C:nucleus"/>
    <property type="evidence" value="ECO:0007669"/>
    <property type="project" value="UniProtKB-SubCell"/>
</dbReference>
<dbReference type="AlphaFoldDB" id="A0AAD6YS17"/>
<dbReference type="SMART" id="SM00355">
    <property type="entry name" value="ZnF_C2H2"/>
    <property type="match status" value="2"/>
</dbReference>
<evidence type="ECO:0000256" key="5">
    <source>
        <dbReference type="ARBA" id="ARBA00022833"/>
    </source>
</evidence>
<evidence type="ECO:0000259" key="9">
    <source>
        <dbReference type="PROSITE" id="PS50157"/>
    </source>
</evidence>
<accession>A0AAD6YS17</accession>
<feature type="domain" description="C2H2-type" evidence="9">
    <location>
        <begin position="276"/>
        <end position="303"/>
    </location>
</feature>
<evidence type="ECO:0000256" key="6">
    <source>
        <dbReference type="ARBA" id="ARBA00023242"/>
    </source>
</evidence>
<evidence type="ECO:0000313" key="10">
    <source>
        <dbReference type="EMBL" id="KAJ7227481.1"/>
    </source>
</evidence>
<dbReference type="PANTHER" id="PTHR16515">
    <property type="entry name" value="PR DOMAIN ZINC FINGER PROTEIN"/>
    <property type="match status" value="1"/>
</dbReference>
<comment type="subcellular location">
    <subcellularLocation>
        <location evidence="1">Nucleus</location>
    </subcellularLocation>
</comment>
<dbReference type="InterPro" id="IPR036236">
    <property type="entry name" value="Znf_C2H2_sf"/>
</dbReference>
<reference evidence="10" key="1">
    <citation type="submission" date="2023-03" db="EMBL/GenBank/DDBJ databases">
        <title>Massive genome expansion in bonnet fungi (Mycena s.s.) driven by repeated elements and novel gene families across ecological guilds.</title>
        <authorList>
            <consortium name="Lawrence Berkeley National Laboratory"/>
            <person name="Harder C.B."/>
            <person name="Miyauchi S."/>
            <person name="Viragh M."/>
            <person name="Kuo A."/>
            <person name="Thoen E."/>
            <person name="Andreopoulos B."/>
            <person name="Lu D."/>
            <person name="Skrede I."/>
            <person name="Drula E."/>
            <person name="Henrissat B."/>
            <person name="Morin E."/>
            <person name="Kohler A."/>
            <person name="Barry K."/>
            <person name="LaButti K."/>
            <person name="Morin E."/>
            <person name="Salamov A."/>
            <person name="Lipzen A."/>
            <person name="Mereny Z."/>
            <person name="Hegedus B."/>
            <person name="Baldrian P."/>
            <person name="Stursova M."/>
            <person name="Weitz H."/>
            <person name="Taylor A."/>
            <person name="Grigoriev I.V."/>
            <person name="Nagy L.G."/>
            <person name="Martin F."/>
            <person name="Kauserud H."/>
        </authorList>
    </citation>
    <scope>NUCLEOTIDE SEQUENCE</scope>
    <source>
        <strain evidence="10">9144</strain>
    </source>
</reference>
<organism evidence="10 11">
    <name type="scientific">Mycena pura</name>
    <dbReference type="NCBI Taxonomy" id="153505"/>
    <lineage>
        <taxon>Eukaryota</taxon>
        <taxon>Fungi</taxon>
        <taxon>Dikarya</taxon>
        <taxon>Basidiomycota</taxon>
        <taxon>Agaricomycotina</taxon>
        <taxon>Agaricomycetes</taxon>
        <taxon>Agaricomycetidae</taxon>
        <taxon>Agaricales</taxon>
        <taxon>Marasmiineae</taxon>
        <taxon>Mycenaceae</taxon>
        <taxon>Mycena</taxon>
    </lineage>
</organism>
<dbReference type="GO" id="GO:0010468">
    <property type="term" value="P:regulation of gene expression"/>
    <property type="evidence" value="ECO:0007669"/>
    <property type="project" value="TreeGrafter"/>
</dbReference>
<evidence type="ECO:0000313" key="11">
    <source>
        <dbReference type="Proteomes" id="UP001219525"/>
    </source>
</evidence>
<keyword evidence="2" id="KW-0479">Metal-binding</keyword>
<dbReference type="SUPFAM" id="SSF57667">
    <property type="entry name" value="beta-beta-alpha zinc fingers"/>
    <property type="match status" value="1"/>
</dbReference>
<keyword evidence="6" id="KW-0539">Nucleus</keyword>
<evidence type="ECO:0000256" key="2">
    <source>
        <dbReference type="ARBA" id="ARBA00022723"/>
    </source>
</evidence>
<dbReference type="InterPro" id="IPR013087">
    <property type="entry name" value="Znf_C2H2_type"/>
</dbReference>
<proteinExistence type="predicted"/>
<dbReference type="InterPro" id="IPR050331">
    <property type="entry name" value="Zinc_finger"/>
</dbReference>
<evidence type="ECO:0000256" key="3">
    <source>
        <dbReference type="ARBA" id="ARBA00022737"/>
    </source>
</evidence>
<dbReference type="PROSITE" id="PS50157">
    <property type="entry name" value="ZINC_FINGER_C2H2_2"/>
    <property type="match status" value="2"/>
</dbReference>
<comment type="caution">
    <text evidence="10">The sequence shown here is derived from an EMBL/GenBank/DDBJ whole genome shotgun (WGS) entry which is preliminary data.</text>
</comment>
<feature type="region of interest" description="Disordered" evidence="8">
    <location>
        <begin position="1"/>
        <end position="42"/>
    </location>
</feature>
<feature type="region of interest" description="Disordered" evidence="8">
    <location>
        <begin position="223"/>
        <end position="268"/>
    </location>
</feature>